<protein>
    <submittedName>
        <fullName evidence="1">DUF3307 domain-containing protein</fullName>
    </submittedName>
</protein>
<dbReference type="WBParaSite" id="BTMF_0000153601-mRNA-1">
    <property type="protein sequence ID" value="BTMF_0000153601-mRNA-1"/>
    <property type="gene ID" value="BTMF_0000153601"/>
</dbReference>
<proteinExistence type="predicted"/>
<accession>A0A0R3Q5E1</accession>
<dbReference type="AlphaFoldDB" id="A0A0R3Q5E1"/>
<organism evidence="1">
    <name type="scientific">Brugia timori</name>
    <dbReference type="NCBI Taxonomy" id="42155"/>
    <lineage>
        <taxon>Eukaryota</taxon>
        <taxon>Metazoa</taxon>
        <taxon>Ecdysozoa</taxon>
        <taxon>Nematoda</taxon>
        <taxon>Chromadorea</taxon>
        <taxon>Rhabditida</taxon>
        <taxon>Spirurina</taxon>
        <taxon>Spiruromorpha</taxon>
        <taxon>Filarioidea</taxon>
        <taxon>Onchocercidae</taxon>
        <taxon>Brugia</taxon>
    </lineage>
</organism>
<sequence length="48" mass="5852">LITHFLFDFSIRKCFQEWSPNISICRIPKRAIYRWQRRLTIGIGFLIP</sequence>
<reference evidence="1" key="1">
    <citation type="submission" date="2017-02" db="UniProtKB">
        <authorList>
            <consortium name="WormBaseParasite"/>
        </authorList>
    </citation>
    <scope>IDENTIFICATION</scope>
</reference>
<evidence type="ECO:0000313" key="1">
    <source>
        <dbReference type="WBParaSite" id="BTMF_0000153601-mRNA-1"/>
    </source>
</evidence>
<name>A0A0R3Q5E1_9BILA</name>